<dbReference type="Gene3D" id="1.10.1740.10">
    <property type="match status" value="1"/>
</dbReference>
<dbReference type="GO" id="GO:0003700">
    <property type="term" value="F:DNA-binding transcription factor activity"/>
    <property type="evidence" value="ECO:0007669"/>
    <property type="project" value="InterPro"/>
</dbReference>
<dbReference type="SUPFAM" id="SSF88659">
    <property type="entry name" value="Sigma3 and sigma4 domains of RNA polymerase sigma factors"/>
    <property type="match status" value="1"/>
</dbReference>
<feature type="region of interest" description="Disordered" evidence="1">
    <location>
        <begin position="458"/>
        <end position="519"/>
    </location>
</feature>
<proteinExistence type="predicted"/>
<feature type="compositionally biased region" description="Polar residues" evidence="1">
    <location>
        <begin position="460"/>
        <end position="476"/>
    </location>
</feature>
<organism evidence="2 3">
    <name type="scientific">Leucobacter luti</name>
    <dbReference type="NCBI Taxonomy" id="340320"/>
    <lineage>
        <taxon>Bacteria</taxon>
        <taxon>Bacillati</taxon>
        <taxon>Actinomycetota</taxon>
        <taxon>Actinomycetes</taxon>
        <taxon>Micrococcales</taxon>
        <taxon>Microbacteriaceae</taxon>
        <taxon>Leucobacter</taxon>
    </lineage>
</organism>
<evidence type="ECO:0000256" key="1">
    <source>
        <dbReference type="SAM" id="MobiDB-lite"/>
    </source>
</evidence>
<name>A0A4Q7TKC7_9MICO</name>
<dbReference type="InterPro" id="IPR013324">
    <property type="entry name" value="RNA_pol_sigma_r3/r4-like"/>
</dbReference>
<dbReference type="AlphaFoldDB" id="A0A4Q7TKC7"/>
<comment type="caution">
    <text evidence="2">The sequence shown here is derived from an EMBL/GenBank/DDBJ whole genome shotgun (WGS) entry which is preliminary data.</text>
</comment>
<dbReference type="InterPro" id="IPR036388">
    <property type="entry name" value="WH-like_DNA-bd_sf"/>
</dbReference>
<accession>A0A4Q7TKC7</accession>
<protein>
    <submittedName>
        <fullName evidence="2">RNA polymerase sigma factor (Sigma-70 family)</fullName>
    </submittedName>
</protein>
<dbReference type="EMBL" id="SHKI01000007">
    <property type="protein sequence ID" value="RZT61064.1"/>
    <property type="molecule type" value="Genomic_DNA"/>
</dbReference>
<feature type="region of interest" description="Disordered" evidence="1">
    <location>
        <begin position="319"/>
        <end position="348"/>
    </location>
</feature>
<dbReference type="RefSeq" id="WP_237465432.1">
    <property type="nucleotide sequence ID" value="NZ_QYAG01000003.1"/>
</dbReference>
<gene>
    <name evidence="2" type="ORF">EV139_2811</name>
</gene>
<dbReference type="InterPro" id="IPR013325">
    <property type="entry name" value="RNA_pol_sigma_r2"/>
</dbReference>
<reference evidence="2 3" key="1">
    <citation type="journal article" date="2015" name="Stand. Genomic Sci.">
        <title>Genomic Encyclopedia of Bacterial and Archaeal Type Strains, Phase III: the genomes of soil and plant-associated and newly described type strains.</title>
        <authorList>
            <person name="Whitman W.B."/>
            <person name="Woyke T."/>
            <person name="Klenk H.P."/>
            <person name="Zhou Y."/>
            <person name="Lilburn T.G."/>
            <person name="Beck B.J."/>
            <person name="De Vos P."/>
            <person name="Vandamme P."/>
            <person name="Eisen J.A."/>
            <person name="Garrity G."/>
            <person name="Hugenholtz P."/>
            <person name="Kyrpides N.C."/>
        </authorList>
    </citation>
    <scope>NUCLEOTIDE SEQUENCE [LARGE SCALE GENOMIC DNA]</scope>
    <source>
        <strain evidence="2 3">RF6</strain>
    </source>
</reference>
<feature type="compositionally biased region" description="Low complexity" evidence="1">
    <location>
        <begin position="481"/>
        <end position="492"/>
    </location>
</feature>
<sequence length="519" mass="54068">MESVGRVFAESGPRLLTYLRGLGATVDEAEEARAAAFEVLIAAVRAGNPPHTNPEGFVYTVAKRQLYAQWARQGREAPLTEEVSDTAEVQDAAVVTELEHALAIRAFASLAPEKRLLLWRVLGEGGSQRELARELGMSDATLRKRVSRYRREFRERYLLEYASGEVPDRCRPTMQILIRHAIGSTTPRQAARLDEHLATCDRCTRVLRDVRDEVGLVHRSYALLPVPVLLALGAGGGAITGVAAAPGPAAAAPGPAAAAHTPLQGSLASGLGRFAAVVGRSLAATGAVLGSIAVLAPIVTVLLAPIAPSVSEQWRPGVLGEAESEPSAVEPGSEAGRDSPGSDLPEVAHRAMPAPGETVAWRVEIARLSSDPDAELEITVSTQLSQSTDSAYLTLRLGAETLVDELPLGGAGETVIRAPAGPASVQWVDVSVSRPAADTDQSLAGSVSIGASVLVPPARASNTSRTSETASGSATPSEIIRSANSRAAARAGPSPPAWMVTNVPALPRPSTSPSSSSAR</sequence>
<evidence type="ECO:0000313" key="2">
    <source>
        <dbReference type="EMBL" id="RZT61064.1"/>
    </source>
</evidence>
<dbReference type="GO" id="GO:0006352">
    <property type="term" value="P:DNA-templated transcription initiation"/>
    <property type="evidence" value="ECO:0007669"/>
    <property type="project" value="InterPro"/>
</dbReference>
<feature type="compositionally biased region" description="Low complexity" evidence="1">
    <location>
        <begin position="508"/>
        <end position="519"/>
    </location>
</feature>
<dbReference type="Gene3D" id="1.10.10.10">
    <property type="entry name" value="Winged helix-like DNA-binding domain superfamily/Winged helix DNA-binding domain"/>
    <property type="match status" value="1"/>
</dbReference>
<evidence type="ECO:0000313" key="3">
    <source>
        <dbReference type="Proteomes" id="UP000291832"/>
    </source>
</evidence>
<keyword evidence="3" id="KW-1185">Reference proteome</keyword>
<dbReference type="Proteomes" id="UP000291832">
    <property type="component" value="Unassembled WGS sequence"/>
</dbReference>
<dbReference type="SUPFAM" id="SSF88946">
    <property type="entry name" value="Sigma2 domain of RNA polymerase sigma factors"/>
    <property type="match status" value="1"/>
</dbReference>